<reference evidence="12" key="1">
    <citation type="journal article" date="2015" name="BMC Genomics">
        <title>Genomic and transcriptomic analysis of the endophytic fungus Pestalotiopsis fici reveals its lifestyle and high potential for synthesis of natural products.</title>
        <authorList>
            <person name="Wang X."/>
            <person name="Zhang X."/>
            <person name="Liu L."/>
            <person name="Xiang M."/>
            <person name="Wang W."/>
            <person name="Sun X."/>
            <person name="Che Y."/>
            <person name="Guo L."/>
            <person name="Liu G."/>
            <person name="Guo L."/>
            <person name="Wang C."/>
            <person name="Yin W.B."/>
            <person name="Stadler M."/>
            <person name="Zhang X."/>
            <person name="Liu X."/>
        </authorList>
    </citation>
    <scope>NUCLEOTIDE SEQUENCE [LARGE SCALE GENOMIC DNA]</scope>
    <source>
        <strain evidence="12">W106-1 / CGMCC3.15140</strain>
    </source>
</reference>
<dbReference type="InParanoid" id="W3WI74"/>
<organism evidence="11 12">
    <name type="scientific">Pestalotiopsis fici (strain W106-1 / CGMCC3.15140)</name>
    <dbReference type="NCBI Taxonomy" id="1229662"/>
    <lineage>
        <taxon>Eukaryota</taxon>
        <taxon>Fungi</taxon>
        <taxon>Dikarya</taxon>
        <taxon>Ascomycota</taxon>
        <taxon>Pezizomycotina</taxon>
        <taxon>Sordariomycetes</taxon>
        <taxon>Xylariomycetidae</taxon>
        <taxon>Amphisphaeriales</taxon>
        <taxon>Sporocadaceae</taxon>
        <taxon>Pestalotiopsis</taxon>
    </lineage>
</organism>
<dbReference type="InterPro" id="IPR044098">
    <property type="entry name" value="STAMBP/STALP-like_MPN"/>
</dbReference>
<dbReference type="GO" id="GO:0016020">
    <property type="term" value="C:membrane"/>
    <property type="evidence" value="ECO:0007669"/>
    <property type="project" value="TreeGrafter"/>
</dbReference>
<feature type="domain" description="MPN" evidence="10">
    <location>
        <begin position="384"/>
        <end position="511"/>
    </location>
</feature>
<evidence type="ECO:0000256" key="5">
    <source>
        <dbReference type="ARBA" id="ARBA00022786"/>
    </source>
</evidence>
<accession>W3WI74</accession>
<feature type="region of interest" description="Disordered" evidence="9">
    <location>
        <begin position="344"/>
        <end position="364"/>
    </location>
</feature>
<comment type="cofactor">
    <cofactor evidence="1">
        <name>Zn(2+)</name>
        <dbReference type="ChEBI" id="CHEBI:29105"/>
    </cofactor>
</comment>
<evidence type="ECO:0000256" key="2">
    <source>
        <dbReference type="ARBA" id="ARBA00010981"/>
    </source>
</evidence>
<dbReference type="OrthoDB" id="3640at2759"/>
<keyword evidence="4" id="KW-0479">Metal-binding</keyword>
<keyword evidence="7" id="KW-0862">Zinc</keyword>
<comment type="similarity">
    <text evidence="2">Belongs to the peptidase M67C family.</text>
</comment>
<dbReference type="OMA" id="SWGVFRL"/>
<dbReference type="SUPFAM" id="SSF102712">
    <property type="entry name" value="JAB1/MPN domain"/>
    <property type="match status" value="1"/>
</dbReference>
<evidence type="ECO:0000256" key="4">
    <source>
        <dbReference type="ARBA" id="ARBA00022723"/>
    </source>
</evidence>
<dbReference type="SMART" id="SM00232">
    <property type="entry name" value="JAB_MPN"/>
    <property type="match status" value="1"/>
</dbReference>
<name>W3WI74_PESFW</name>
<sequence>MIADNPRRPMSAKEISRQAADFQFTTALTLEQWLRTAKTLDREARSYLQDGNFHKAFMLYLRLSDLLMTYLPKHPQAKTPEGKRLMKQARSGLEDIFKNLEMIRPIINREYDEWLANEARRNGPQIQNQADADAQATQTTYEKHAARDPTLSSKAKVLDAGEHLDLAVDLAKKEFNRRDADRRASRLNGLSTEEEQSRRTAGFWNAWTDELAKTQAESEEIFRQKTQSIHGLQDGPDNQHIHEYVTRMGQAERERDELSTYRPLGIVEPGLSYPSITRSTPVQYQGLSRPDIESLQQPPRPPKAGIPAHFEIAPPQQPIPELPSKEPLWPPMSPQTIPQVHQSAAPVRPPKELDVEPPKKTSNREHLTFKPAAYLENGEPMRCVILPSKMRLDFLRLAAHNTQKGLEMCGVLCGTAVNNALFVRCLVIPEQRCTSDTCETENEGALFDFCDKEDLIQLGWIHTHPTQTCFMSSRDLHTQSGYQVMLPESIAIVCAPTDNPSYGIFRLTNPPGLGHVLDCTLTSTFHPHSVDNLYTSAGTSSGGHVLEHDNLEYQIRDLRPGKDY</sequence>
<dbReference type="Gene3D" id="3.40.140.10">
    <property type="entry name" value="Cytidine Deaminase, domain 2"/>
    <property type="match status" value="1"/>
</dbReference>
<dbReference type="GO" id="GO:0140492">
    <property type="term" value="F:metal-dependent deubiquitinase activity"/>
    <property type="evidence" value="ECO:0007669"/>
    <property type="project" value="InterPro"/>
</dbReference>
<dbReference type="Proteomes" id="UP000030651">
    <property type="component" value="Unassembled WGS sequence"/>
</dbReference>
<dbReference type="RefSeq" id="XP_007841202.1">
    <property type="nucleotide sequence ID" value="XM_007843011.1"/>
</dbReference>
<dbReference type="PROSITE" id="PS50249">
    <property type="entry name" value="MPN"/>
    <property type="match status" value="1"/>
</dbReference>
<evidence type="ECO:0000256" key="9">
    <source>
        <dbReference type="SAM" id="MobiDB-lite"/>
    </source>
</evidence>
<dbReference type="eggNOG" id="KOG2880">
    <property type="taxonomic scope" value="Eukaryota"/>
</dbReference>
<evidence type="ECO:0000256" key="6">
    <source>
        <dbReference type="ARBA" id="ARBA00022801"/>
    </source>
</evidence>
<evidence type="ECO:0000256" key="3">
    <source>
        <dbReference type="ARBA" id="ARBA00022670"/>
    </source>
</evidence>
<dbReference type="PANTHER" id="PTHR12947:SF13">
    <property type="entry name" value="FI19924P1"/>
    <property type="match status" value="1"/>
</dbReference>
<keyword evidence="8" id="KW-0482">Metalloprotease</keyword>
<proteinExistence type="inferred from homology"/>
<evidence type="ECO:0000256" key="1">
    <source>
        <dbReference type="ARBA" id="ARBA00001947"/>
    </source>
</evidence>
<dbReference type="EMBL" id="KI912121">
    <property type="protein sequence ID" value="ETS73484.1"/>
    <property type="molecule type" value="Genomic_DNA"/>
</dbReference>
<feature type="compositionally biased region" description="Low complexity" evidence="9">
    <location>
        <begin position="129"/>
        <end position="140"/>
    </location>
</feature>
<dbReference type="HOGENOM" id="CLU_023304_4_0_1"/>
<dbReference type="AlphaFoldDB" id="W3WI74"/>
<dbReference type="CDD" id="cd08066">
    <property type="entry name" value="MPN_AMSH_like"/>
    <property type="match status" value="1"/>
</dbReference>
<dbReference type="GO" id="GO:0070536">
    <property type="term" value="P:protein K63-linked deubiquitination"/>
    <property type="evidence" value="ECO:0007669"/>
    <property type="project" value="InterPro"/>
</dbReference>
<gene>
    <name evidence="11" type="ORF">PFICI_14430</name>
</gene>
<dbReference type="MEROPS" id="M67.A14"/>
<keyword evidence="6" id="KW-0378">Hydrolase</keyword>
<protein>
    <recommendedName>
        <fullName evidence="10">MPN domain-containing protein</fullName>
    </recommendedName>
</protein>
<dbReference type="FunFam" id="3.40.140.10:FF:000033">
    <property type="entry name" value="AMSH-like protease sst2"/>
    <property type="match status" value="1"/>
</dbReference>
<evidence type="ECO:0000256" key="8">
    <source>
        <dbReference type="ARBA" id="ARBA00023049"/>
    </source>
</evidence>
<evidence type="ECO:0000313" key="11">
    <source>
        <dbReference type="EMBL" id="ETS73484.1"/>
    </source>
</evidence>
<keyword evidence="3" id="KW-0645">Protease</keyword>
<dbReference type="PANTHER" id="PTHR12947">
    <property type="entry name" value="AMSH-LIKE PROTEASE"/>
    <property type="match status" value="1"/>
</dbReference>
<dbReference type="GO" id="GO:0006508">
    <property type="term" value="P:proteolysis"/>
    <property type="evidence" value="ECO:0007669"/>
    <property type="project" value="UniProtKB-KW"/>
</dbReference>
<dbReference type="KEGG" id="pfy:PFICI_14430"/>
<evidence type="ECO:0000259" key="10">
    <source>
        <dbReference type="PROSITE" id="PS50249"/>
    </source>
</evidence>
<dbReference type="Gene3D" id="1.20.58.80">
    <property type="entry name" value="Phosphotransferase system, lactose/cellobiose-type IIA subunit"/>
    <property type="match status" value="1"/>
</dbReference>
<keyword evidence="12" id="KW-1185">Reference proteome</keyword>
<dbReference type="Pfam" id="PF01398">
    <property type="entry name" value="JAB"/>
    <property type="match status" value="1"/>
</dbReference>
<feature type="compositionally biased region" description="Basic and acidic residues" evidence="9">
    <location>
        <begin position="349"/>
        <end position="364"/>
    </location>
</feature>
<evidence type="ECO:0000313" key="12">
    <source>
        <dbReference type="Proteomes" id="UP000030651"/>
    </source>
</evidence>
<dbReference type="GO" id="GO:0046872">
    <property type="term" value="F:metal ion binding"/>
    <property type="evidence" value="ECO:0007669"/>
    <property type="project" value="UniProtKB-KW"/>
</dbReference>
<dbReference type="GO" id="GO:0005768">
    <property type="term" value="C:endosome"/>
    <property type="evidence" value="ECO:0007669"/>
    <property type="project" value="TreeGrafter"/>
</dbReference>
<dbReference type="GO" id="GO:0061578">
    <property type="term" value="F:K63-linked deubiquitinase activity"/>
    <property type="evidence" value="ECO:0007669"/>
    <property type="project" value="InterPro"/>
</dbReference>
<dbReference type="GeneID" id="19279443"/>
<dbReference type="InterPro" id="IPR037518">
    <property type="entry name" value="MPN"/>
</dbReference>
<dbReference type="InterPro" id="IPR000555">
    <property type="entry name" value="JAMM/MPN+_dom"/>
</dbReference>
<feature type="region of interest" description="Disordered" evidence="9">
    <location>
        <begin position="124"/>
        <end position="148"/>
    </location>
</feature>
<dbReference type="STRING" id="1229662.W3WI74"/>
<keyword evidence="5" id="KW-0833">Ubl conjugation pathway</keyword>
<evidence type="ECO:0000256" key="7">
    <source>
        <dbReference type="ARBA" id="ARBA00022833"/>
    </source>
</evidence>